<dbReference type="InterPro" id="IPR018294">
    <property type="entry name" value="ISPD_synthase_CS"/>
</dbReference>
<feature type="binding site" evidence="14">
    <location>
        <begin position="274"/>
        <end position="276"/>
    </location>
    <ligand>
        <name>4-CDP-2-C-methyl-D-erythritol 2-phosphate</name>
        <dbReference type="ChEBI" id="CHEBI:57919"/>
    </ligand>
</feature>
<dbReference type="InterPro" id="IPR036571">
    <property type="entry name" value="MECDP_synthase_sf"/>
</dbReference>
<comment type="similarity">
    <text evidence="6">Belongs to the IspF family.</text>
</comment>
<feature type="domain" description="2-C-methyl-D-erythritol 2,4-cyclodiphosphate synthase" evidence="15">
    <location>
        <begin position="268"/>
        <end position="420"/>
    </location>
</feature>
<dbReference type="EC" id="4.6.1.12" evidence="14"/>
<evidence type="ECO:0000256" key="11">
    <source>
        <dbReference type="ARBA" id="ARBA00023229"/>
    </source>
</evidence>
<dbReference type="Gene3D" id="3.30.1330.50">
    <property type="entry name" value="2-C-methyl-D-erythritol 2,4-cyclodiphosphate synthase"/>
    <property type="match status" value="1"/>
</dbReference>
<dbReference type="GO" id="GO:0008685">
    <property type="term" value="F:2-C-methyl-D-erythritol 2,4-cyclodiphosphate synthase activity"/>
    <property type="evidence" value="ECO:0007669"/>
    <property type="project" value="UniProtKB-UniRule"/>
</dbReference>
<feature type="binding site" evidence="14">
    <location>
        <begin position="300"/>
        <end position="301"/>
    </location>
    <ligand>
        <name>4-CDP-2-C-methyl-D-erythritol 2-phosphate</name>
        <dbReference type="ChEBI" id="CHEBI:57919"/>
    </ligand>
</feature>
<dbReference type="NCBIfam" id="NF006899">
    <property type="entry name" value="PRK09382.1"/>
    <property type="match status" value="1"/>
</dbReference>
<evidence type="ECO:0000256" key="3">
    <source>
        <dbReference type="ARBA" id="ARBA00001968"/>
    </source>
</evidence>
<dbReference type="Pfam" id="PF02542">
    <property type="entry name" value="YgbB"/>
    <property type="match status" value="1"/>
</dbReference>
<evidence type="ECO:0000256" key="9">
    <source>
        <dbReference type="ARBA" id="ARBA00022695"/>
    </source>
</evidence>
<comment type="catalytic activity">
    <reaction evidence="2 14">
        <text>2-C-methyl-D-erythritol 4-phosphate + CTP + H(+) = 4-CDP-2-C-methyl-D-erythritol + diphosphate</text>
        <dbReference type="Rhea" id="RHEA:13429"/>
        <dbReference type="ChEBI" id="CHEBI:15378"/>
        <dbReference type="ChEBI" id="CHEBI:33019"/>
        <dbReference type="ChEBI" id="CHEBI:37563"/>
        <dbReference type="ChEBI" id="CHEBI:57823"/>
        <dbReference type="ChEBI" id="CHEBI:58262"/>
        <dbReference type="EC" id="2.7.7.60"/>
    </reaction>
</comment>
<dbReference type="Pfam" id="PF01128">
    <property type="entry name" value="IspD"/>
    <property type="match status" value="1"/>
</dbReference>
<feature type="site" description="Positions MEP for the nucleophilic attack" evidence="14">
    <location>
        <position position="245"/>
    </location>
</feature>
<dbReference type="NCBIfam" id="TIGR00151">
    <property type="entry name" value="ispF"/>
    <property type="match status" value="1"/>
</dbReference>
<evidence type="ECO:0000256" key="14">
    <source>
        <dbReference type="HAMAP-Rule" id="MF_01520"/>
    </source>
</evidence>
<dbReference type="HAMAP" id="MF_00108">
    <property type="entry name" value="IspD"/>
    <property type="match status" value="1"/>
</dbReference>
<dbReference type="InterPro" id="IPR029044">
    <property type="entry name" value="Nucleotide-diphossugar_trans"/>
</dbReference>
<dbReference type="SUPFAM" id="SSF53448">
    <property type="entry name" value="Nucleotide-diphospho-sugar transferases"/>
    <property type="match status" value="1"/>
</dbReference>
<gene>
    <name evidence="14" type="primary">ispDF</name>
    <name evidence="16" type="ORF">GHK53_22255</name>
</gene>
<dbReference type="EC" id="2.7.7.60" evidence="14"/>
<accession>A0A222JWV5</accession>
<comment type="cofactor">
    <cofactor evidence="3 14">
        <name>a divalent metal cation</name>
        <dbReference type="ChEBI" id="CHEBI:60240"/>
    </cofactor>
</comment>
<feature type="binding site" evidence="14">
    <location>
        <position position="274"/>
    </location>
    <ligand>
        <name>a divalent metal cation</name>
        <dbReference type="ChEBI" id="CHEBI:60240"/>
    </ligand>
</feature>
<dbReference type="CDD" id="cd02516">
    <property type="entry name" value="CDP-ME_synthetase"/>
    <property type="match status" value="1"/>
</dbReference>
<comment type="similarity">
    <text evidence="14">In the N-terminal section; belongs to the IspD/TarI cytidylyltransferase family. IspD subfamily.</text>
</comment>
<dbReference type="GO" id="GO:0050518">
    <property type="term" value="F:2-C-methyl-D-erythritol 4-phosphate cytidylyltransferase activity"/>
    <property type="evidence" value="ECO:0007669"/>
    <property type="project" value="UniProtKB-UniRule"/>
</dbReference>
<comment type="caution">
    <text evidence="16">The sequence shown here is derived from an EMBL/GenBank/DDBJ whole genome shotgun (WGS) entry which is preliminary data.</text>
</comment>
<comment type="catalytic activity">
    <reaction evidence="1 14">
        <text>4-CDP-2-C-methyl-D-erythritol 2-phosphate = 2-C-methyl-D-erythritol 2,4-cyclic diphosphate + CMP</text>
        <dbReference type="Rhea" id="RHEA:23864"/>
        <dbReference type="ChEBI" id="CHEBI:57919"/>
        <dbReference type="ChEBI" id="CHEBI:58483"/>
        <dbReference type="ChEBI" id="CHEBI:60377"/>
        <dbReference type="EC" id="4.6.1.12"/>
    </reaction>
</comment>
<feature type="binding site" evidence="14">
    <location>
        <begin position="398"/>
        <end position="401"/>
    </location>
    <ligand>
        <name>4-CDP-2-C-methyl-D-erythritol 2-phosphate</name>
        <dbReference type="ChEBI" id="CHEBI:57919"/>
    </ligand>
</feature>
<dbReference type="PROSITE" id="PS01350">
    <property type="entry name" value="ISPF"/>
    <property type="match status" value="1"/>
</dbReference>
<sequence>MAGHGRTFAVHHGEYWRMRDHIQKMQGEEQFSCGVVIVAAGRGERAGQSAEGPKQYRTIGDRPVIAHTLDIFATWPGAGPVVVVIHPDDEELFAAARKRMAGTLELTVVHGGATRQLSVLAGLEAVAATGVEYVMIHDAVRPFFDHTLLDRCGAALREGAQALLPAIAVADTLKRTKAAGLVAETVPRTDLYAAQTPQCFRLEPILSAHRRAAASGRSDFTDDASIAEWAGIPVLLVEGAVDNFKLTLRRDLSMADEKLTRMAIPDVRTGNGYDVHQLVDGDGVTLCGVFIPHDRKLSGHSDADVALHALTDALLATCGAGDIGDHFPPSDPQWKGAPSRIFLEHAARIVRERGGTVTNADISLIAEAPKVGPHRQQMRENLAAILGISLDRCSIKATTNEKLGFVGRNEGIAAIATATVVYASRSKPDVDDRY</sequence>
<feature type="binding site" evidence="14">
    <location>
        <position position="308"/>
    </location>
    <ligand>
        <name>a divalent metal cation</name>
        <dbReference type="ChEBI" id="CHEBI:60240"/>
    </ligand>
</feature>
<dbReference type="PROSITE" id="PS01295">
    <property type="entry name" value="ISPD"/>
    <property type="match status" value="1"/>
</dbReference>
<feature type="binding site" evidence="14">
    <location>
        <begin position="322"/>
        <end position="324"/>
    </location>
    <ligand>
        <name>4-CDP-2-C-methyl-D-erythritol 2-phosphate</name>
        <dbReference type="ChEBI" id="CHEBI:57919"/>
    </ligand>
</feature>
<dbReference type="InterPro" id="IPR026596">
    <property type="entry name" value="IspD/F"/>
</dbReference>
<feature type="region of interest" description="2-C-methyl-D-erythritol 2,4-cyclodiphosphate synthase" evidence="14">
    <location>
        <begin position="268"/>
        <end position="434"/>
    </location>
</feature>
<feature type="site" description="Positions MEP for the nucleophilic attack" evidence="14">
    <location>
        <position position="188"/>
    </location>
</feature>
<dbReference type="GO" id="GO:0046872">
    <property type="term" value="F:metal ion binding"/>
    <property type="evidence" value="ECO:0007669"/>
    <property type="project" value="UniProtKB-KW"/>
</dbReference>
<feature type="binding site" evidence="14">
    <location>
        <position position="408"/>
    </location>
    <ligand>
        <name>4-CDP-2-C-methyl-D-erythritol 2-phosphate</name>
        <dbReference type="ChEBI" id="CHEBI:57919"/>
    </ligand>
</feature>
<comment type="caution">
    <text evidence="14">Lacks conserved residue(s) required for the propagation of feature annotation.</text>
</comment>
<evidence type="ECO:0000256" key="7">
    <source>
        <dbReference type="ARBA" id="ARBA00009789"/>
    </source>
</evidence>
<evidence type="ECO:0000256" key="4">
    <source>
        <dbReference type="ARBA" id="ARBA00004709"/>
    </source>
</evidence>
<keyword evidence="10 14" id="KW-0479">Metal-binding</keyword>
<evidence type="ECO:0000256" key="8">
    <source>
        <dbReference type="ARBA" id="ARBA00022679"/>
    </source>
</evidence>
<evidence type="ECO:0000256" key="1">
    <source>
        <dbReference type="ARBA" id="ARBA00000200"/>
    </source>
</evidence>
<feature type="binding site" evidence="14">
    <location>
        <position position="276"/>
    </location>
    <ligand>
        <name>a divalent metal cation</name>
        <dbReference type="ChEBI" id="CHEBI:60240"/>
    </ligand>
</feature>
<keyword evidence="11 14" id="KW-0414">Isoprene biosynthesis</keyword>
<evidence type="ECO:0000259" key="15">
    <source>
        <dbReference type="Pfam" id="PF02542"/>
    </source>
</evidence>
<feature type="site" description="Transition state stabilizer" evidence="14">
    <location>
        <position position="54"/>
    </location>
</feature>
<protein>
    <recommendedName>
        <fullName evidence="14">Bifunctional enzyme IspD/IspF</fullName>
    </recommendedName>
    <domain>
        <recommendedName>
            <fullName evidence="14">2-C-methyl-D-erythritol 4-phosphate cytidylyltransferase</fullName>
            <ecNumber evidence="14">2.7.7.60</ecNumber>
        </recommendedName>
        <alternativeName>
            <fullName evidence="14">4-diphosphocytidyl-2C-methyl-D-erythritol synthase</fullName>
        </alternativeName>
        <alternativeName>
            <fullName evidence="14">MEP cytidylyltransferase</fullName>
            <shortName evidence="14">MCT</shortName>
        </alternativeName>
    </domain>
    <domain>
        <recommendedName>
            <fullName evidence="14">2-C-methyl-D-erythritol 2,4-cyclodiphosphate synthase</fullName>
            <shortName evidence="14">MECDP-synthase</shortName>
            <shortName evidence="14">MECPP-synthase</shortName>
            <shortName evidence="14">MECPS</shortName>
            <ecNumber evidence="14">4.6.1.12</ecNumber>
        </recommendedName>
    </domain>
</protein>
<keyword evidence="8 14" id="KW-0808">Transferase</keyword>
<dbReference type="PANTHER" id="PTHR43181:SF1">
    <property type="entry name" value="2-C-METHYL-D-ERYTHRITOL 2,4-CYCLODIPHOSPHATE SYNTHASE, CHLOROPLASTIC"/>
    <property type="match status" value="1"/>
</dbReference>
<feature type="site" description="Transition state stabilizer" evidence="14">
    <location>
        <position position="300"/>
    </location>
</feature>
<comment type="pathway">
    <text evidence="5 14">Isoprenoid biosynthesis; isopentenyl diphosphate biosynthesis via DXP pathway; isopentenyl diphosphate from 1-deoxy-D-xylulose 5-phosphate: step 2/6.</text>
</comment>
<dbReference type="NCBIfam" id="TIGR00453">
    <property type="entry name" value="ispD"/>
    <property type="match status" value="1"/>
</dbReference>
<dbReference type="PANTHER" id="PTHR43181">
    <property type="entry name" value="2-C-METHYL-D-ERYTHRITOL 2,4-CYCLODIPHOSPHATE SYNTHASE, CHLOROPLASTIC"/>
    <property type="match status" value="1"/>
</dbReference>
<dbReference type="FunFam" id="3.90.550.10:FF:000003">
    <property type="entry name" value="2-C-methyl-D-erythritol 4-phosphate cytidylyltransferase"/>
    <property type="match status" value="1"/>
</dbReference>
<comment type="similarity">
    <text evidence="14">In the C-terminal section; belongs to the IspF family.</text>
</comment>
<proteinExistence type="inferred from homology"/>
<name>A0A222JWV5_RHIML</name>
<comment type="function">
    <text evidence="14">Bifunctional enzyme that catalyzes the formation of 4-diphosphocytidyl-2-C-methyl-D-erythritol from CTP and 2-C-methyl-D-erythritol 4-phosphate (MEP) (IspD), and catalyzes the conversion of 4-diphosphocytidyl-2-C-methyl-D-erythritol 2-phosphate (CDP-ME2P) to 2-C-methyl-D-erythritol 2,4-cyclodiphosphate (ME-CPP) with a corresponding release of cytidine 5-monophosphate (CMP) (IspF).</text>
</comment>
<comment type="pathway">
    <text evidence="4 14">Isoprenoid biosynthesis; isopentenyl diphosphate biosynthesis via DXP pathway; isopentenyl diphosphate from 1-deoxy-D-xylulose 5-phosphate: step 4/6.</text>
</comment>
<feature type="site" description="Transition state stabilizer" evidence="14">
    <location>
        <position position="399"/>
    </location>
</feature>
<dbReference type="EMBL" id="WISR01000180">
    <property type="protein sequence ID" value="MQW35417.1"/>
    <property type="molecule type" value="Genomic_DNA"/>
</dbReference>
<dbReference type="HAMAP" id="MF_01520">
    <property type="entry name" value="IspDF"/>
    <property type="match status" value="1"/>
</dbReference>
<dbReference type="GO" id="GO:0016114">
    <property type="term" value="P:terpenoid biosynthetic process"/>
    <property type="evidence" value="ECO:0007669"/>
    <property type="project" value="InterPro"/>
</dbReference>
<evidence type="ECO:0000256" key="13">
    <source>
        <dbReference type="ARBA" id="ARBA00023268"/>
    </source>
</evidence>
<evidence type="ECO:0000256" key="12">
    <source>
        <dbReference type="ARBA" id="ARBA00023239"/>
    </source>
</evidence>
<evidence type="ECO:0000256" key="6">
    <source>
        <dbReference type="ARBA" id="ARBA00008480"/>
    </source>
</evidence>
<feature type="region of interest" description="2-C-methyl-D-erythritol 4-phosphate cytidylyltransferase" evidence="14">
    <location>
        <begin position="1"/>
        <end position="267"/>
    </location>
</feature>
<dbReference type="AlphaFoldDB" id="A0A222JWV5"/>
<dbReference type="Proteomes" id="UP000429484">
    <property type="component" value="Unassembled WGS sequence"/>
</dbReference>
<dbReference type="SUPFAM" id="SSF69765">
    <property type="entry name" value="IpsF-like"/>
    <property type="match status" value="1"/>
</dbReference>
<dbReference type="InterPro" id="IPR001228">
    <property type="entry name" value="IspD"/>
</dbReference>
<evidence type="ECO:0000313" key="16">
    <source>
        <dbReference type="EMBL" id="MQW35417.1"/>
    </source>
</evidence>
<dbReference type="InterPro" id="IPR034683">
    <property type="entry name" value="IspD/TarI"/>
</dbReference>
<dbReference type="GO" id="GO:0019288">
    <property type="term" value="P:isopentenyl diphosphate biosynthetic process, methylerythritol 4-phosphate pathway"/>
    <property type="evidence" value="ECO:0007669"/>
    <property type="project" value="UniProtKB-UniRule"/>
</dbReference>
<feature type="binding site" evidence="14">
    <location>
        <position position="405"/>
    </location>
    <ligand>
        <name>4-CDP-2-C-methyl-D-erythritol 2-phosphate</name>
        <dbReference type="ChEBI" id="CHEBI:57919"/>
    </ligand>
</feature>
<evidence type="ECO:0000256" key="5">
    <source>
        <dbReference type="ARBA" id="ARBA00004787"/>
    </source>
</evidence>
<keyword evidence="9 14" id="KW-0548">Nucleotidyltransferase</keyword>
<dbReference type="HAMAP" id="MF_00107">
    <property type="entry name" value="IspF"/>
    <property type="match status" value="1"/>
</dbReference>
<evidence type="ECO:0000256" key="10">
    <source>
        <dbReference type="ARBA" id="ARBA00022723"/>
    </source>
</evidence>
<evidence type="ECO:0000256" key="2">
    <source>
        <dbReference type="ARBA" id="ARBA00001282"/>
    </source>
</evidence>
<organism evidence="16 17">
    <name type="scientific">Rhizobium meliloti</name>
    <name type="common">Ensifer meliloti</name>
    <name type="synonym">Sinorhizobium meliloti</name>
    <dbReference type="NCBI Taxonomy" id="382"/>
    <lineage>
        <taxon>Bacteria</taxon>
        <taxon>Pseudomonadati</taxon>
        <taxon>Pseudomonadota</taxon>
        <taxon>Alphaproteobacteria</taxon>
        <taxon>Hyphomicrobiales</taxon>
        <taxon>Rhizobiaceae</taxon>
        <taxon>Sinorhizobium/Ensifer group</taxon>
        <taxon>Sinorhizobium</taxon>
    </lineage>
</organism>
<dbReference type="Gene3D" id="3.90.550.10">
    <property type="entry name" value="Spore Coat Polysaccharide Biosynthesis Protein SpsA, Chain A"/>
    <property type="match status" value="1"/>
</dbReference>
<feature type="site" description="Transition state stabilizer" evidence="14">
    <location>
        <position position="45"/>
    </location>
</feature>
<keyword evidence="13 14" id="KW-0511">Multifunctional enzyme</keyword>
<dbReference type="CDD" id="cd00554">
    <property type="entry name" value="MECDP_synthase"/>
    <property type="match status" value="1"/>
</dbReference>
<evidence type="ECO:0000313" key="17">
    <source>
        <dbReference type="Proteomes" id="UP000429484"/>
    </source>
</evidence>
<reference evidence="16 17" key="1">
    <citation type="journal article" date="2013" name="Genome Biol.">
        <title>Comparative genomics of the core and accessory genomes of 48 Sinorhizobium strains comprising five genospecies.</title>
        <authorList>
            <person name="Sugawara M."/>
            <person name="Epstein B."/>
            <person name="Badgley B.D."/>
            <person name="Unno T."/>
            <person name="Xu L."/>
            <person name="Reese J."/>
            <person name="Gyaneshwar P."/>
            <person name="Denny R."/>
            <person name="Mudge J."/>
            <person name="Bharti A.K."/>
            <person name="Farmer A.D."/>
            <person name="May G.D."/>
            <person name="Woodward J.E."/>
            <person name="Medigue C."/>
            <person name="Vallenet D."/>
            <person name="Lajus A."/>
            <person name="Rouy Z."/>
            <person name="Martinez-Vaz B."/>
            <person name="Tiffin P."/>
            <person name="Young N.D."/>
            <person name="Sadowsky M.J."/>
        </authorList>
    </citation>
    <scope>NUCLEOTIDE SEQUENCE [LARGE SCALE GENOMIC DNA]</scope>
    <source>
        <strain evidence="16 17">N6B1</strain>
    </source>
</reference>
<keyword evidence="12 14" id="KW-0456">Lyase</keyword>
<dbReference type="InterPro" id="IPR003526">
    <property type="entry name" value="MECDP_synthase"/>
</dbReference>
<dbReference type="InterPro" id="IPR020555">
    <property type="entry name" value="MECDP_synthase_CS"/>
</dbReference>
<comment type="similarity">
    <text evidence="7">Belongs to the IspD/TarI cytidylyltransferase family. IspD subfamily.</text>
</comment>